<name>A0A1D2V8I5_9ASCO</name>
<feature type="transmembrane region" description="Helical" evidence="8">
    <location>
        <begin position="649"/>
        <end position="667"/>
    </location>
</feature>
<keyword evidence="5 8" id="KW-1133">Transmembrane helix</keyword>
<reference evidence="12" key="1">
    <citation type="submission" date="2016-05" db="EMBL/GenBank/DDBJ databases">
        <title>Comparative genomics of biotechnologically important yeasts.</title>
        <authorList>
            <consortium name="DOE Joint Genome Institute"/>
            <person name="Riley R."/>
            <person name="Haridas S."/>
            <person name="Wolfe K.H."/>
            <person name="Lopes M.R."/>
            <person name="Hittinger C.T."/>
            <person name="Goker M."/>
            <person name="Salamov A."/>
            <person name="Wisecaver J."/>
            <person name="Long T.M."/>
            <person name="Aerts A.L."/>
            <person name="Barry K."/>
            <person name="Choi C."/>
            <person name="Clum A."/>
            <person name="Coughlan A.Y."/>
            <person name="Deshpande S."/>
            <person name="Douglass A.P."/>
            <person name="Hanson S.J."/>
            <person name="Klenk H.-P."/>
            <person name="Labutti K."/>
            <person name="Lapidus A."/>
            <person name="Lindquist E."/>
            <person name="Lipzen A."/>
            <person name="Meier-Kolthoff J.P."/>
            <person name="Ohm R.A."/>
            <person name="Otillar R.P."/>
            <person name="Pangilinan J."/>
            <person name="Peng Y."/>
            <person name="Rokas A."/>
            <person name="Rosa C.A."/>
            <person name="Scheuner C."/>
            <person name="Sibirny A.A."/>
            <person name="Slot J.C."/>
            <person name="Stielow J.B."/>
            <person name="Sun H."/>
            <person name="Kurtzman C.P."/>
            <person name="Blackwell M."/>
            <person name="Grigoriev I.V."/>
            <person name="Jeffries T.W."/>
        </authorList>
    </citation>
    <scope>NUCLEOTIDE SEQUENCE [LARGE SCALE GENOMIC DNA]</scope>
    <source>
        <strain evidence="12">DSM 1968</strain>
    </source>
</reference>
<feature type="coiled-coil region" evidence="7">
    <location>
        <begin position="192"/>
        <end position="219"/>
    </location>
</feature>
<dbReference type="EMBL" id="KV454497">
    <property type="protein sequence ID" value="ODV57940.1"/>
    <property type="molecule type" value="Genomic_DNA"/>
</dbReference>
<sequence length="773" mass="90268">FLGWVMPCFKHKLDDYLVYGLDSYFFLRFLKFLVLLFLGLSILNVSILVPINYYSHHDNAYDNYDKNRLDNFNGTSTNFLNQLTLLNISPVYYNRLTAHLVMAIISICYYYYLLFGELNHYFRIRTNYLLQKNTKYKPKFKSVNVIMIDNFPKEYLNLDVFNNQLFKSINLLPGGIKNVWFIYDFEKVNAFYQESKKILNQIEQQNTKLIRDFIRLNKNNSTNNIKNTQHNTQIINIQPNHDTSANSFINHEFNKIDKLIQKYHKVNKILINERLKFINLFQNGKSNDQKIIKTNKVLVEFYNPISPYLLNQLLISNNWNACNSKVIEIDPHDIIWENISIDNGWIKLARYFVFNALTICLIIFWIIPIIFISFLSQLPYLTTLLPFLEFLNSFPLFFKQLVSNFLPALFLSFLSELIPSIFYSLSFAKGIPTGSEIQIDIQYWLFLFFFINIFLIVALSIGLFNLVISLINNPISLLMIVSSDLSKASNFFLNFLILKGLSFFSGSLLQPYMIIQKLFLFCNFQLKCTLTPRAMLEKQLILGCDYDWGSIYPIFSLFGVIGITFSVINPIISIFCAIIFGVIIVSVKYNLKYKYSGHQLGKKRSETNGKLYPNGLLQLNSGIFFLEITLSGLFFVIKNTSGKNVCLKQGIVMICVLGISIYIECYINDYYRKNIYSIGLEEVESYETVSRNTNPAINEMGCFGINNFDYTFLHPSFWRKTEDTLWLPKDMLDLFVEEIEFYEKRDLKTSFEGYTKGSNVDIREAHNKLKLVL</sequence>
<keyword evidence="7" id="KW-0175">Coiled coil</keyword>
<evidence type="ECO:0000259" key="9">
    <source>
        <dbReference type="Pfam" id="PF02714"/>
    </source>
</evidence>
<evidence type="ECO:0000256" key="8">
    <source>
        <dbReference type="SAM" id="Phobius"/>
    </source>
</evidence>
<dbReference type="Pfam" id="PF13967">
    <property type="entry name" value="RSN1_TM"/>
    <property type="match status" value="1"/>
</dbReference>
<evidence type="ECO:0000313" key="12">
    <source>
        <dbReference type="Proteomes" id="UP000095038"/>
    </source>
</evidence>
<dbReference type="InParanoid" id="A0A1D2V8I5"/>
<dbReference type="InterPro" id="IPR032880">
    <property type="entry name" value="CSC1/OSCA1-like_N"/>
</dbReference>
<feature type="transmembrane region" description="Helical" evidence="8">
    <location>
        <begin position="571"/>
        <end position="591"/>
    </location>
</feature>
<dbReference type="Pfam" id="PF02714">
    <property type="entry name" value="RSN1_7TM"/>
    <property type="match status" value="1"/>
</dbReference>
<dbReference type="AlphaFoldDB" id="A0A1D2V8I5"/>
<evidence type="ECO:0000259" key="10">
    <source>
        <dbReference type="Pfam" id="PF13967"/>
    </source>
</evidence>
<feature type="non-terminal residue" evidence="11">
    <location>
        <position position="773"/>
    </location>
</feature>
<evidence type="ECO:0000256" key="4">
    <source>
        <dbReference type="ARBA" id="ARBA00022692"/>
    </source>
</evidence>
<feature type="transmembrane region" description="Helical" evidence="8">
    <location>
        <begin position="491"/>
        <end position="509"/>
    </location>
</feature>
<keyword evidence="6 8" id="KW-0472">Membrane</keyword>
<evidence type="ECO:0000256" key="1">
    <source>
        <dbReference type="ARBA" id="ARBA00004141"/>
    </source>
</evidence>
<feature type="transmembrane region" description="Helical" evidence="8">
    <location>
        <begin position="96"/>
        <end position="115"/>
    </location>
</feature>
<protein>
    <submittedName>
        <fullName evidence="11">DUF221-domain-containing protein</fullName>
    </submittedName>
</protein>
<evidence type="ECO:0000313" key="11">
    <source>
        <dbReference type="EMBL" id="ODV57940.1"/>
    </source>
</evidence>
<dbReference type="FunCoup" id="A0A1D2V8I5">
    <property type="interactions" value="15"/>
</dbReference>
<dbReference type="PANTHER" id="PTHR13018:SF20">
    <property type="entry name" value="SPORULATION-SPECIFIC PROTEIN 75"/>
    <property type="match status" value="1"/>
</dbReference>
<gene>
    <name evidence="11" type="ORF">ASCRUDRAFT_25907</name>
</gene>
<keyword evidence="12" id="KW-1185">Reference proteome</keyword>
<dbReference type="Proteomes" id="UP000095038">
    <property type="component" value="Unassembled WGS sequence"/>
</dbReference>
<evidence type="ECO:0000256" key="3">
    <source>
        <dbReference type="ARBA" id="ARBA00022448"/>
    </source>
</evidence>
<feature type="transmembrane region" description="Helical" evidence="8">
    <location>
        <begin position="352"/>
        <end position="381"/>
    </location>
</feature>
<keyword evidence="4 8" id="KW-0812">Transmembrane</keyword>
<feature type="transmembrane region" description="Helical" evidence="8">
    <location>
        <begin position="401"/>
        <end position="423"/>
    </location>
</feature>
<evidence type="ECO:0000256" key="6">
    <source>
        <dbReference type="ARBA" id="ARBA00023136"/>
    </source>
</evidence>
<evidence type="ECO:0000256" key="5">
    <source>
        <dbReference type="ARBA" id="ARBA00022989"/>
    </source>
</evidence>
<feature type="non-terminal residue" evidence="11">
    <location>
        <position position="1"/>
    </location>
</feature>
<organism evidence="11 12">
    <name type="scientific">Ascoidea rubescens DSM 1968</name>
    <dbReference type="NCBI Taxonomy" id="1344418"/>
    <lineage>
        <taxon>Eukaryota</taxon>
        <taxon>Fungi</taxon>
        <taxon>Dikarya</taxon>
        <taxon>Ascomycota</taxon>
        <taxon>Saccharomycotina</taxon>
        <taxon>Saccharomycetes</taxon>
        <taxon>Ascoideaceae</taxon>
        <taxon>Ascoidea</taxon>
    </lineage>
</organism>
<feature type="domain" description="CSC1/OSCA1-like N-terminal transmembrane" evidence="10">
    <location>
        <begin position="1"/>
        <end position="116"/>
    </location>
</feature>
<dbReference type="GO" id="GO:0005227">
    <property type="term" value="F:calcium-activated cation channel activity"/>
    <property type="evidence" value="ECO:0007669"/>
    <property type="project" value="InterPro"/>
</dbReference>
<proteinExistence type="inferred from homology"/>
<dbReference type="RefSeq" id="XP_020044247.1">
    <property type="nucleotide sequence ID" value="XM_020189919.1"/>
</dbReference>
<feature type="transmembrane region" description="Helical" evidence="8">
    <location>
        <begin position="32"/>
        <end position="54"/>
    </location>
</feature>
<dbReference type="GO" id="GO:0005886">
    <property type="term" value="C:plasma membrane"/>
    <property type="evidence" value="ECO:0007669"/>
    <property type="project" value="TreeGrafter"/>
</dbReference>
<feature type="transmembrane region" description="Helical" evidence="8">
    <location>
        <begin position="611"/>
        <end position="637"/>
    </location>
</feature>
<dbReference type="GeneID" id="30963555"/>
<feature type="domain" description="CSC1/OSCA1-like 7TM region" evidence="9">
    <location>
        <begin position="350"/>
        <end position="634"/>
    </location>
</feature>
<dbReference type="OrthoDB" id="1076608at2759"/>
<evidence type="ECO:0000256" key="7">
    <source>
        <dbReference type="SAM" id="Coils"/>
    </source>
</evidence>
<accession>A0A1D2V8I5</accession>
<comment type="subcellular location">
    <subcellularLocation>
        <location evidence="1">Membrane</location>
        <topology evidence="1">Multi-pass membrane protein</topology>
    </subcellularLocation>
</comment>
<dbReference type="InterPro" id="IPR045122">
    <property type="entry name" value="Csc1-like"/>
</dbReference>
<feature type="transmembrane region" description="Helical" evidence="8">
    <location>
        <begin position="444"/>
        <end position="471"/>
    </location>
</feature>
<dbReference type="PANTHER" id="PTHR13018">
    <property type="entry name" value="PROBABLE MEMBRANE PROTEIN DUF221-RELATED"/>
    <property type="match status" value="1"/>
</dbReference>
<evidence type="ECO:0000256" key="2">
    <source>
        <dbReference type="ARBA" id="ARBA00007779"/>
    </source>
</evidence>
<dbReference type="InterPro" id="IPR003864">
    <property type="entry name" value="CSC1/OSCA1-like_7TM"/>
</dbReference>
<comment type="similarity">
    <text evidence="2">Belongs to the CSC1 (TC 1.A.17) family.</text>
</comment>
<keyword evidence="3" id="KW-0813">Transport</keyword>